<reference evidence="1 2" key="1">
    <citation type="submission" date="2024-01" db="EMBL/GenBank/DDBJ databases">
        <title>Uliginosibacterium soil sp. nov.</title>
        <authorList>
            <person name="Lv Y."/>
        </authorList>
    </citation>
    <scope>NUCLEOTIDE SEQUENCE [LARGE SCALE GENOMIC DNA]</scope>
    <source>
        <strain evidence="1 2">H3</strain>
    </source>
</reference>
<gene>
    <name evidence="1" type="ORF">VVD49_10940</name>
</gene>
<keyword evidence="2" id="KW-1185">Reference proteome</keyword>
<dbReference type="Proteomes" id="UP001331561">
    <property type="component" value="Unassembled WGS sequence"/>
</dbReference>
<comment type="caution">
    <text evidence="1">The sequence shown here is derived from an EMBL/GenBank/DDBJ whole genome shotgun (WGS) entry which is preliminary data.</text>
</comment>
<accession>A0ABU6K443</accession>
<evidence type="ECO:0008006" key="3">
    <source>
        <dbReference type="Google" id="ProtNLM"/>
    </source>
</evidence>
<dbReference type="RefSeq" id="WP_327599214.1">
    <property type="nucleotide sequence ID" value="NZ_JAYXHS010000002.1"/>
</dbReference>
<evidence type="ECO:0000313" key="1">
    <source>
        <dbReference type="EMBL" id="MEC5386242.1"/>
    </source>
</evidence>
<proteinExistence type="predicted"/>
<evidence type="ECO:0000313" key="2">
    <source>
        <dbReference type="Proteomes" id="UP001331561"/>
    </source>
</evidence>
<name>A0ABU6K443_9RHOO</name>
<dbReference type="EMBL" id="JAYXHS010000002">
    <property type="protein sequence ID" value="MEC5386242.1"/>
    <property type="molecule type" value="Genomic_DNA"/>
</dbReference>
<organism evidence="1 2">
    <name type="scientific">Uliginosibacterium silvisoli</name>
    <dbReference type="NCBI Taxonomy" id="3114758"/>
    <lineage>
        <taxon>Bacteria</taxon>
        <taxon>Pseudomonadati</taxon>
        <taxon>Pseudomonadota</taxon>
        <taxon>Betaproteobacteria</taxon>
        <taxon>Rhodocyclales</taxon>
        <taxon>Zoogloeaceae</taxon>
        <taxon>Uliginosibacterium</taxon>
    </lineage>
</organism>
<protein>
    <recommendedName>
        <fullName evidence="3">XRE family transcriptional regulator</fullName>
    </recommendedName>
</protein>
<sequence length="131" mass="14654">METKDVPQDNNPILGGYRKGMYARDASGRMVLVPSNGWEVEEIVTSDAVEQLNEQAAAARVRVEAGLAAPLEYWMYARRMDLTLLAQSTGLWRWRVSRHLQPAHFAKLSAALLQRYADALGISRDALTKLP</sequence>